<feature type="domain" description="DUF4397" evidence="1">
    <location>
        <begin position="4"/>
        <end position="115"/>
    </location>
</feature>
<dbReference type="InterPro" id="IPR025510">
    <property type="entry name" value="DUF4397"/>
</dbReference>
<dbReference type="EMBL" id="BAAADQ010000009">
    <property type="protein sequence ID" value="GAA0543706.1"/>
    <property type="molecule type" value="Genomic_DNA"/>
</dbReference>
<reference evidence="3 5" key="3">
    <citation type="submission" date="2024-06" db="EMBL/GenBank/DDBJ databases">
        <title>Halorubrum miltondacostae sp. nov., a potential PHA producer isolated from an inland solar saltern in Rio Maior, Portugal.</title>
        <authorList>
            <person name="Albuquerque L."/>
            <person name="Viver T."/>
            <person name="Barroso C."/>
            <person name="Claudino R."/>
            <person name="Galvan M."/>
            <person name="Simoes G."/>
            <person name="Lobo Da Cunha A."/>
            <person name="Egas C."/>
        </authorList>
    </citation>
    <scope>NUCLEOTIDE SEQUENCE [LARGE SCALE GENOMIC DNA]</scope>
    <source>
        <strain evidence="3 5">DSM 18646</strain>
    </source>
</reference>
<reference evidence="2" key="2">
    <citation type="submission" date="2023-12" db="EMBL/GenBank/DDBJ databases">
        <authorList>
            <person name="Sun Q."/>
            <person name="Inoue M."/>
        </authorList>
    </citation>
    <scope>NUCLEOTIDE SEQUENCE</scope>
    <source>
        <strain evidence="2">JCM 14265</strain>
    </source>
</reference>
<accession>A0AAV3SUN5</accession>
<dbReference type="EMBL" id="JBEDNW010000001">
    <property type="protein sequence ID" value="MEZ3165793.1"/>
    <property type="molecule type" value="Genomic_DNA"/>
</dbReference>
<name>A0AAV3SUN5_9EURY</name>
<evidence type="ECO:0000313" key="4">
    <source>
        <dbReference type="Proteomes" id="UP001501425"/>
    </source>
</evidence>
<reference evidence="2" key="1">
    <citation type="journal article" date="2014" name="Int. J. Syst. Evol. Microbiol.">
        <title>Complete genome sequence of Corynebacterium casei LMG S-19264T (=DSM 44701T), isolated from a smear-ripened cheese.</title>
        <authorList>
            <consortium name="US DOE Joint Genome Institute (JGI-PGF)"/>
            <person name="Walter F."/>
            <person name="Albersmeier A."/>
            <person name="Kalinowski J."/>
            <person name="Ruckert C."/>
        </authorList>
    </citation>
    <scope>NUCLEOTIDE SEQUENCE</scope>
    <source>
        <strain evidence="2">JCM 14265</strain>
    </source>
</reference>
<dbReference type="AlphaFoldDB" id="A0AAV3SUN5"/>
<proteinExistence type="predicted"/>
<gene>
    <name evidence="3" type="ORF">ABNG02_00460</name>
    <name evidence="2" type="ORF">GCM10008994_18350</name>
</gene>
<sequence>MITQLRIGHFSPDAPAVDIRIDGDSLLEGVSFGTLGEYMDVDAGSYDVDIVPATGGDAVLSATLDVADGESYTVLAINALADIEALVMTDDRSTVDAGDARIRFVHTVPDAPAVDVMAGGSTLFEHVAFGDSSFATVGADAYDIDVRPTGSEDSVLRLSDVDFDGATSYTVFATGMLGDDSLDATLVADPVTPDSDDRTIAA</sequence>
<dbReference type="Proteomes" id="UP001567571">
    <property type="component" value="Unassembled WGS sequence"/>
</dbReference>
<evidence type="ECO:0000313" key="3">
    <source>
        <dbReference type="EMBL" id="MEZ3165793.1"/>
    </source>
</evidence>
<protein>
    <submittedName>
        <fullName evidence="3">DUF4397 domain-containing protein</fullName>
    </submittedName>
</protein>
<organism evidence="2 4">
    <name type="scientific">Halorubrum ejinorense</name>
    <dbReference type="NCBI Taxonomy" id="425309"/>
    <lineage>
        <taxon>Archaea</taxon>
        <taxon>Methanobacteriati</taxon>
        <taxon>Methanobacteriota</taxon>
        <taxon>Stenosarchaea group</taxon>
        <taxon>Halobacteria</taxon>
        <taxon>Halobacteriales</taxon>
        <taxon>Haloferacaceae</taxon>
        <taxon>Halorubrum</taxon>
    </lineage>
</organism>
<dbReference type="Pfam" id="PF14344">
    <property type="entry name" value="DUF4397"/>
    <property type="match status" value="1"/>
</dbReference>
<evidence type="ECO:0000313" key="2">
    <source>
        <dbReference type="EMBL" id="GAA0543706.1"/>
    </source>
</evidence>
<comment type="caution">
    <text evidence="2">The sequence shown here is derived from an EMBL/GenBank/DDBJ whole genome shotgun (WGS) entry which is preliminary data.</text>
</comment>
<evidence type="ECO:0000259" key="1">
    <source>
        <dbReference type="Pfam" id="PF14344"/>
    </source>
</evidence>
<evidence type="ECO:0000313" key="5">
    <source>
        <dbReference type="Proteomes" id="UP001567571"/>
    </source>
</evidence>
<keyword evidence="5" id="KW-1185">Reference proteome</keyword>
<dbReference type="Proteomes" id="UP001501425">
    <property type="component" value="Unassembled WGS sequence"/>
</dbReference>
<dbReference type="RefSeq" id="WP_343778478.1">
    <property type="nucleotide sequence ID" value="NZ_BAAADQ010000009.1"/>
</dbReference>